<organism evidence="1 2">
    <name type="scientific">Suttonella indologenes</name>
    <dbReference type="NCBI Taxonomy" id="13276"/>
    <lineage>
        <taxon>Bacteria</taxon>
        <taxon>Pseudomonadati</taxon>
        <taxon>Pseudomonadota</taxon>
        <taxon>Gammaproteobacteria</taxon>
        <taxon>Cardiobacteriales</taxon>
        <taxon>Cardiobacteriaceae</taxon>
        <taxon>Suttonella</taxon>
    </lineage>
</organism>
<accession>A0A380MHN1</accession>
<dbReference type="AlphaFoldDB" id="A0A380MHN1"/>
<dbReference type="Proteomes" id="UP000254575">
    <property type="component" value="Unassembled WGS sequence"/>
</dbReference>
<gene>
    <name evidence="1" type="ORF">NCTC10717_00022</name>
</gene>
<keyword evidence="2" id="KW-1185">Reference proteome</keyword>
<dbReference type="EMBL" id="UHIA01000002">
    <property type="protein sequence ID" value="SUO90227.1"/>
    <property type="molecule type" value="Genomic_DNA"/>
</dbReference>
<name>A0A380MHN1_9GAMM</name>
<sequence>MISAAGNSGGKIGLRLIGDVAALESQICGKSAA</sequence>
<evidence type="ECO:0000313" key="1">
    <source>
        <dbReference type="EMBL" id="SUO90227.1"/>
    </source>
</evidence>
<reference evidence="1 2" key="1">
    <citation type="submission" date="2018-06" db="EMBL/GenBank/DDBJ databases">
        <authorList>
            <consortium name="Pathogen Informatics"/>
            <person name="Doyle S."/>
        </authorList>
    </citation>
    <scope>NUCLEOTIDE SEQUENCE [LARGE SCALE GENOMIC DNA]</scope>
    <source>
        <strain evidence="1 2">NCTC10717</strain>
    </source>
</reference>
<protein>
    <submittedName>
        <fullName evidence="1">Uncharacterized protein</fullName>
    </submittedName>
</protein>
<evidence type="ECO:0000313" key="2">
    <source>
        <dbReference type="Proteomes" id="UP000254575"/>
    </source>
</evidence>
<proteinExistence type="predicted"/>